<gene>
    <name evidence="12" type="ORF">GSONMT00002654001</name>
</gene>
<keyword evidence="3 8" id="KW-0678">Repressor</keyword>
<keyword evidence="6 8" id="KW-0804">Transcription</keyword>
<evidence type="ECO:0000256" key="3">
    <source>
        <dbReference type="ARBA" id="ARBA00022491"/>
    </source>
</evidence>
<evidence type="ECO:0000256" key="7">
    <source>
        <dbReference type="ARBA" id="ARBA00023242"/>
    </source>
</evidence>
<evidence type="ECO:0000256" key="4">
    <source>
        <dbReference type="ARBA" id="ARBA00023015"/>
    </source>
</evidence>
<comment type="subunit">
    <text evidence="8">Component of the Mediator complex.</text>
</comment>
<dbReference type="EMBL" id="FR905355">
    <property type="protein sequence ID" value="CDQ78658.1"/>
    <property type="molecule type" value="Genomic_DNA"/>
</dbReference>
<evidence type="ECO:0000256" key="1">
    <source>
        <dbReference type="ARBA" id="ARBA00004123"/>
    </source>
</evidence>
<feature type="compositionally biased region" description="Polar residues" evidence="9">
    <location>
        <begin position="155"/>
        <end position="200"/>
    </location>
</feature>
<protein>
    <recommendedName>
        <fullName evidence="8">Mediator of RNA polymerase II transcription subunit 13</fullName>
    </recommendedName>
</protein>
<feature type="compositionally biased region" description="Low complexity" evidence="9">
    <location>
        <begin position="100"/>
        <end position="133"/>
    </location>
</feature>
<dbReference type="PANTHER" id="PTHR48249">
    <property type="entry name" value="MEDIATOR OF RNA POLYMERASE II TRANSCRIPTION SUBUNIT 13"/>
    <property type="match status" value="1"/>
</dbReference>
<evidence type="ECO:0000256" key="9">
    <source>
        <dbReference type="SAM" id="MobiDB-lite"/>
    </source>
</evidence>
<dbReference type="PaxDb" id="8022-A0A060XGC2"/>
<accession>A0A060XGC2</accession>
<organism evidence="12 13">
    <name type="scientific">Oncorhynchus mykiss</name>
    <name type="common">Rainbow trout</name>
    <name type="synonym">Salmo gairdneri</name>
    <dbReference type="NCBI Taxonomy" id="8022"/>
    <lineage>
        <taxon>Eukaryota</taxon>
        <taxon>Metazoa</taxon>
        <taxon>Chordata</taxon>
        <taxon>Craniata</taxon>
        <taxon>Vertebrata</taxon>
        <taxon>Euteleostomi</taxon>
        <taxon>Actinopterygii</taxon>
        <taxon>Neopterygii</taxon>
        <taxon>Teleostei</taxon>
        <taxon>Protacanthopterygii</taxon>
        <taxon>Salmoniformes</taxon>
        <taxon>Salmonidae</taxon>
        <taxon>Salmoninae</taxon>
        <taxon>Oncorhynchus</taxon>
    </lineage>
</organism>
<evidence type="ECO:0000259" key="10">
    <source>
        <dbReference type="Pfam" id="PF06333"/>
    </source>
</evidence>
<dbReference type="AlphaFoldDB" id="A0A060XGC2"/>
<reference evidence="12" key="2">
    <citation type="submission" date="2014-03" db="EMBL/GenBank/DDBJ databases">
        <authorList>
            <person name="Genoscope - CEA"/>
        </authorList>
    </citation>
    <scope>NUCLEOTIDE SEQUENCE</scope>
</reference>
<keyword evidence="7 8" id="KW-0539">Nucleus</keyword>
<dbReference type="GO" id="GO:0045944">
    <property type="term" value="P:positive regulation of transcription by RNA polymerase II"/>
    <property type="evidence" value="ECO:0007669"/>
    <property type="project" value="TreeGrafter"/>
</dbReference>
<name>A0A060XGC2_ONCMY</name>
<dbReference type="Pfam" id="PF18296">
    <property type="entry name" value="MID_MedPIWI"/>
    <property type="match status" value="1"/>
</dbReference>
<dbReference type="GO" id="GO:0016592">
    <property type="term" value="C:mediator complex"/>
    <property type="evidence" value="ECO:0007669"/>
    <property type="project" value="InterPro"/>
</dbReference>
<feature type="domain" description="MID" evidence="11">
    <location>
        <begin position="12"/>
        <end position="310"/>
    </location>
</feature>
<dbReference type="STRING" id="8022.A0A060XGC2"/>
<evidence type="ECO:0000313" key="12">
    <source>
        <dbReference type="EMBL" id="CDQ78658.1"/>
    </source>
</evidence>
<dbReference type="InterPro" id="IPR041285">
    <property type="entry name" value="MID_MedPIWI"/>
</dbReference>
<dbReference type="Proteomes" id="UP000193380">
    <property type="component" value="Unassembled WGS sequence"/>
</dbReference>
<comment type="function">
    <text evidence="8">Component of the Mediator complex, a coactivator involved in regulated transcription of nearly all RNA polymerase II-dependent genes. Mediator functions as a bridge to convey information from gene-specific regulatory proteins to the basal RNA polymerase II transcription machinery. Mediator is recruited to promoters by direct interactions with regulatory proteins and serves as a scaffold for the assembly of a functional preinitiation complex with RNA polymerase II and the general transcription factors.</text>
</comment>
<dbReference type="InterPro" id="IPR009401">
    <property type="entry name" value="Med13_C"/>
</dbReference>
<evidence type="ECO:0000259" key="11">
    <source>
        <dbReference type="Pfam" id="PF18296"/>
    </source>
</evidence>
<evidence type="ECO:0000256" key="2">
    <source>
        <dbReference type="ARBA" id="ARBA00009354"/>
    </source>
</evidence>
<feature type="domain" description="Mediator complex subunit Med13 C-terminal" evidence="10">
    <location>
        <begin position="346"/>
        <end position="745"/>
    </location>
</feature>
<reference evidence="12" key="1">
    <citation type="journal article" date="2014" name="Nat. Commun.">
        <title>The rainbow trout genome provides novel insights into evolution after whole-genome duplication in vertebrates.</title>
        <authorList>
            <person name="Berthelot C."/>
            <person name="Brunet F."/>
            <person name="Chalopin D."/>
            <person name="Juanchich A."/>
            <person name="Bernard M."/>
            <person name="Noel B."/>
            <person name="Bento P."/>
            <person name="Da Silva C."/>
            <person name="Labadie K."/>
            <person name="Alberti A."/>
            <person name="Aury J.M."/>
            <person name="Louis A."/>
            <person name="Dehais P."/>
            <person name="Bardou P."/>
            <person name="Montfort J."/>
            <person name="Klopp C."/>
            <person name="Cabau C."/>
            <person name="Gaspin C."/>
            <person name="Thorgaard G.H."/>
            <person name="Boussaha M."/>
            <person name="Quillet E."/>
            <person name="Guyomard R."/>
            <person name="Galiana D."/>
            <person name="Bobe J."/>
            <person name="Volff J.N."/>
            <person name="Genet C."/>
            <person name="Wincker P."/>
            <person name="Jaillon O."/>
            <person name="Roest Crollius H."/>
            <person name="Guiguen Y."/>
        </authorList>
    </citation>
    <scope>NUCLEOTIDE SEQUENCE [LARGE SCALE GENOMIC DNA]</scope>
</reference>
<dbReference type="Pfam" id="PF06333">
    <property type="entry name" value="Med13_C"/>
    <property type="match status" value="1"/>
</dbReference>
<comment type="similarity">
    <text evidence="2 8">Belongs to the Mediator complex subunit 13 family.</text>
</comment>
<sequence>MHISFNFTFCHGACRLGQHRPICKTHTDGILRVGTAEGRNRAEQPLSDWFLKMASSNGNSEAFSKLKLYAQVCRHDLAPYLAGQSLDSSLLNQRGPTVASPQSSSSQSPSSTTPSSGPQSSSSTAQPANTNSTPPSSTGPQAMGGIGGVGMPSAKPSSYTPYGTSGLQGSVSQNGPQSCPQTAGENGPTANQPQASTEPVETTLERDKVGVPTDGESHAVTFPPSIVVYIVDPFSYEDGERDTHSSVWTLGLLRCYVEMLQFLPPHIRNCVSVQIIPCQYLLQPVRIEERHLYGQHLKSLAFSVFTQCRRPLPGNTNIKALTGFGPGLAIDMALRSTERPECLRLYTPPFILAPIKDKQTELGETFGEASQKYNVLFVGYCLSHDQRWLLASCTDQSGELLETCIISIDVPNRARRKKGSARRLGLQKLWEWCLGLVQVTSLPWRVVIGRLGRMGHGELRDWSILLSRRNLQSLSKRLKETCRMCGISAADTPSILSACLVAMEPQGSFVIMPDSVSTGSVFGRSTTLNMQTSQLSTPQDTSCTHILVFPTSAMVQVNNGTTEQNLDIAFNPINPDGSDGMGIFDLFDNDMVDPDLINILPNSPTTSPVHSPGGHYHQGGDGSKGQSTDRMESHEEALNILQQPMALGYFISTAKAGPLPDWFWSACPQAQNQCPLFLKASLHLHVSSVQSDELLHSKHSHPLDSNHTSDVLRFVLEQYNALSWLTCDPATQDRRSCLPVHFVVLNQMYNFIMNML</sequence>
<dbReference type="GO" id="GO:0003713">
    <property type="term" value="F:transcription coactivator activity"/>
    <property type="evidence" value="ECO:0007669"/>
    <property type="project" value="TreeGrafter"/>
</dbReference>
<dbReference type="InterPro" id="IPR051139">
    <property type="entry name" value="Mediator_complx_sub13"/>
</dbReference>
<keyword evidence="5 8" id="KW-0010">Activator</keyword>
<feature type="region of interest" description="Disordered" evidence="9">
    <location>
        <begin position="602"/>
        <end position="631"/>
    </location>
</feature>
<comment type="subcellular location">
    <subcellularLocation>
        <location evidence="1 8">Nucleus</location>
    </subcellularLocation>
</comment>
<evidence type="ECO:0000313" key="13">
    <source>
        <dbReference type="Proteomes" id="UP000193380"/>
    </source>
</evidence>
<dbReference type="PANTHER" id="PTHR48249:SF4">
    <property type="entry name" value="MEDIATOR OF RNA POLYMERASE II TRANSCRIPTION SUBUNIT 13"/>
    <property type="match status" value="1"/>
</dbReference>
<proteinExistence type="inferred from homology"/>
<feature type="region of interest" description="Disordered" evidence="9">
    <location>
        <begin position="92"/>
        <end position="203"/>
    </location>
</feature>
<keyword evidence="4 8" id="KW-0805">Transcription regulation</keyword>
<evidence type="ECO:0000256" key="6">
    <source>
        <dbReference type="ARBA" id="ARBA00023163"/>
    </source>
</evidence>
<evidence type="ECO:0000256" key="5">
    <source>
        <dbReference type="ARBA" id="ARBA00023159"/>
    </source>
</evidence>
<evidence type="ECO:0000256" key="8">
    <source>
        <dbReference type="RuleBase" id="RU364134"/>
    </source>
</evidence>